<keyword evidence="2" id="KW-0863">Zinc-finger</keyword>
<dbReference type="SUPFAM" id="SSF109635">
    <property type="entry name" value="DnaK suppressor protein DksA, alpha-hairpin domain"/>
    <property type="match status" value="1"/>
</dbReference>
<feature type="zinc finger region" description="dksA C4-type" evidence="4">
    <location>
        <begin position="103"/>
        <end position="127"/>
    </location>
</feature>
<gene>
    <name evidence="6" type="ORF">NF556_08565</name>
</gene>
<evidence type="ECO:0000259" key="5">
    <source>
        <dbReference type="Pfam" id="PF01258"/>
    </source>
</evidence>
<dbReference type="Proteomes" id="UP001056455">
    <property type="component" value="Chromosome"/>
</dbReference>
<protein>
    <submittedName>
        <fullName evidence="6">TraR/DksA C4-type zinc finger protein</fullName>
    </submittedName>
</protein>
<proteinExistence type="predicted"/>
<dbReference type="InterPro" id="IPR000962">
    <property type="entry name" value="Znf_DskA_TraR"/>
</dbReference>
<dbReference type="EMBL" id="CP099489">
    <property type="protein sequence ID" value="USQ81683.1"/>
    <property type="molecule type" value="Genomic_DNA"/>
</dbReference>
<dbReference type="Gene3D" id="1.20.120.910">
    <property type="entry name" value="DksA, coiled-coil domain"/>
    <property type="match status" value="1"/>
</dbReference>
<sequence>MTSATGAPDPTPHLIPAQHLDPAQHLREQRAALQSRLGALAEDMGSFFEASRDSNADDEHDPEGQTIAFERAQLAAVTDQVRRHLQEIDAALERIADDTYGRCEVCRLPIPRERLEVRPTARTCVQHADAAASGNVT</sequence>
<reference evidence="6" key="1">
    <citation type="submission" date="2022-06" db="EMBL/GenBank/DDBJ databases">
        <title>Ornithinimicrobium HY1793.</title>
        <authorList>
            <person name="Huang Y."/>
        </authorList>
    </citation>
    <scope>NUCLEOTIDE SEQUENCE</scope>
    <source>
        <strain evidence="6">HY1793</strain>
    </source>
</reference>
<organism evidence="6 7">
    <name type="scientific">Ornithinimicrobium faecis</name>
    <dbReference type="NCBI Taxonomy" id="2934158"/>
    <lineage>
        <taxon>Bacteria</taxon>
        <taxon>Bacillati</taxon>
        <taxon>Actinomycetota</taxon>
        <taxon>Actinomycetes</taxon>
        <taxon>Micrococcales</taxon>
        <taxon>Ornithinimicrobiaceae</taxon>
        <taxon>Ornithinimicrobium</taxon>
    </lineage>
</organism>
<accession>A0ABY4YY20</accession>
<evidence type="ECO:0000256" key="4">
    <source>
        <dbReference type="PROSITE-ProRule" id="PRU00510"/>
    </source>
</evidence>
<keyword evidence="7" id="KW-1185">Reference proteome</keyword>
<evidence type="ECO:0000256" key="2">
    <source>
        <dbReference type="ARBA" id="ARBA00022771"/>
    </source>
</evidence>
<keyword evidence="3" id="KW-0862">Zinc</keyword>
<dbReference type="PANTHER" id="PTHR33823">
    <property type="entry name" value="RNA POLYMERASE-BINDING TRANSCRIPTION FACTOR DKSA-RELATED"/>
    <property type="match status" value="1"/>
</dbReference>
<evidence type="ECO:0000256" key="3">
    <source>
        <dbReference type="ARBA" id="ARBA00022833"/>
    </source>
</evidence>
<feature type="domain" description="Zinc finger DksA/TraR C4-type" evidence="5">
    <location>
        <begin position="99"/>
        <end position="125"/>
    </location>
</feature>
<dbReference type="PANTHER" id="PTHR33823:SF4">
    <property type="entry name" value="GENERAL STRESS PROTEIN 16O"/>
    <property type="match status" value="1"/>
</dbReference>
<dbReference type="PROSITE" id="PS51128">
    <property type="entry name" value="ZF_DKSA_2"/>
    <property type="match status" value="1"/>
</dbReference>
<keyword evidence="1" id="KW-0479">Metal-binding</keyword>
<dbReference type="Pfam" id="PF01258">
    <property type="entry name" value="zf-dskA_traR"/>
    <property type="match status" value="1"/>
</dbReference>
<evidence type="ECO:0000313" key="6">
    <source>
        <dbReference type="EMBL" id="USQ81683.1"/>
    </source>
</evidence>
<dbReference type="InterPro" id="IPR037187">
    <property type="entry name" value="DnaK_N"/>
</dbReference>
<evidence type="ECO:0000256" key="1">
    <source>
        <dbReference type="ARBA" id="ARBA00022723"/>
    </source>
</evidence>
<dbReference type="SUPFAM" id="SSF57716">
    <property type="entry name" value="Glucocorticoid receptor-like (DNA-binding domain)"/>
    <property type="match status" value="1"/>
</dbReference>
<evidence type="ECO:0000313" key="7">
    <source>
        <dbReference type="Proteomes" id="UP001056455"/>
    </source>
</evidence>
<name>A0ABY4YY20_9MICO</name>
<dbReference type="RefSeq" id="WP_252595219.1">
    <property type="nucleotide sequence ID" value="NZ_CP099489.1"/>
</dbReference>